<dbReference type="Proteomes" id="UP000036947">
    <property type="component" value="Unassembled WGS sequence"/>
</dbReference>
<sequence>MAYFLQQLQAKVDQTRRRAMDKLFKSTYRHRHRESPSCICRNSVSVSDPVCDEALSSSCADLGCDDTYLGTREQLQGRLHAELAGGETA</sequence>
<evidence type="ECO:0000313" key="1">
    <source>
        <dbReference type="EMBL" id="KND87221.1"/>
    </source>
</evidence>
<name>A0A0L0MZL2_TOLOC</name>
<gene>
    <name evidence="1" type="ORF">TOPH_08159</name>
</gene>
<reference evidence="1 2" key="1">
    <citation type="journal article" date="2015" name="BMC Genomics">
        <title>The genome of the truffle-parasite Tolypocladium ophioglossoides and the evolution of antifungal peptaibiotics.</title>
        <authorList>
            <person name="Quandt C.A."/>
            <person name="Bushley K.E."/>
            <person name="Spatafora J.W."/>
        </authorList>
    </citation>
    <scope>NUCLEOTIDE SEQUENCE [LARGE SCALE GENOMIC DNA]</scope>
    <source>
        <strain evidence="1 2">CBS 100239</strain>
    </source>
</reference>
<evidence type="ECO:0000313" key="2">
    <source>
        <dbReference type="Proteomes" id="UP000036947"/>
    </source>
</evidence>
<protein>
    <submittedName>
        <fullName evidence="1">Uncharacterized protein</fullName>
    </submittedName>
</protein>
<dbReference type="AlphaFoldDB" id="A0A0L0MZL2"/>
<proteinExistence type="predicted"/>
<organism evidence="1 2">
    <name type="scientific">Tolypocladium ophioglossoides (strain CBS 100239)</name>
    <name type="common">Snaketongue truffleclub</name>
    <name type="synonym">Elaphocordyceps ophioglossoides</name>
    <dbReference type="NCBI Taxonomy" id="1163406"/>
    <lineage>
        <taxon>Eukaryota</taxon>
        <taxon>Fungi</taxon>
        <taxon>Dikarya</taxon>
        <taxon>Ascomycota</taxon>
        <taxon>Pezizomycotina</taxon>
        <taxon>Sordariomycetes</taxon>
        <taxon>Hypocreomycetidae</taxon>
        <taxon>Hypocreales</taxon>
        <taxon>Ophiocordycipitaceae</taxon>
        <taxon>Tolypocladium</taxon>
    </lineage>
</organism>
<keyword evidence="2" id="KW-1185">Reference proteome</keyword>
<comment type="caution">
    <text evidence="1">The sequence shown here is derived from an EMBL/GenBank/DDBJ whole genome shotgun (WGS) entry which is preliminary data.</text>
</comment>
<dbReference type="EMBL" id="LFRF01000040">
    <property type="protein sequence ID" value="KND87221.1"/>
    <property type="molecule type" value="Genomic_DNA"/>
</dbReference>
<accession>A0A0L0MZL2</accession>